<organism evidence="4 5">
    <name type="scientific">Zunongwangia mangrovi</name>
    <dbReference type="NCBI Taxonomy" id="1334022"/>
    <lineage>
        <taxon>Bacteria</taxon>
        <taxon>Pseudomonadati</taxon>
        <taxon>Bacteroidota</taxon>
        <taxon>Flavobacteriia</taxon>
        <taxon>Flavobacteriales</taxon>
        <taxon>Flavobacteriaceae</taxon>
        <taxon>Zunongwangia</taxon>
    </lineage>
</organism>
<dbReference type="EMBL" id="FOKV01000014">
    <property type="protein sequence ID" value="SFC92110.1"/>
    <property type="molecule type" value="Genomic_DNA"/>
</dbReference>
<dbReference type="Gene3D" id="3.55.50.30">
    <property type="match status" value="1"/>
</dbReference>
<dbReference type="InterPro" id="IPR006860">
    <property type="entry name" value="FecR"/>
</dbReference>
<gene>
    <name evidence="4" type="ORF">SAMN04487907_1149</name>
</gene>
<dbReference type="PIRSF" id="PIRSF018266">
    <property type="entry name" value="FecR"/>
    <property type="match status" value="1"/>
</dbReference>
<keyword evidence="5" id="KW-1185">Reference proteome</keyword>
<evidence type="ECO:0000256" key="1">
    <source>
        <dbReference type="SAM" id="Phobius"/>
    </source>
</evidence>
<feature type="transmembrane region" description="Helical" evidence="1">
    <location>
        <begin position="83"/>
        <end position="101"/>
    </location>
</feature>
<dbReference type="PANTHER" id="PTHR30273">
    <property type="entry name" value="PERIPLASMIC SIGNAL SENSOR AND SIGMA FACTOR ACTIVATOR FECR-RELATED"/>
    <property type="match status" value="1"/>
</dbReference>
<dbReference type="Proteomes" id="UP000199438">
    <property type="component" value="Unassembled WGS sequence"/>
</dbReference>
<dbReference type="PANTHER" id="PTHR30273:SF2">
    <property type="entry name" value="PROTEIN FECR"/>
    <property type="match status" value="1"/>
</dbReference>
<dbReference type="Pfam" id="PF04773">
    <property type="entry name" value="FecR"/>
    <property type="match status" value="1"/>
</dbReference>
<sequence>MKINDLIVKKIVGKLSLKEAQFFDEWLNESVKNRKFYEGLKELHYRKNEEFQKLSTLDVDQAWKKVHSRSFNNNRKLFPYKSVFRYAAILIGVLLMSTLLYQQFSIVNDDFEISNNVRLTLADGSYKYFSEDSVEFLKDDNGDTILRYSNNVITYYKGENAGAFKSNYHSLKIPNGIKTKIQFSDGSSVFLNSGSTLKYPIAFTGNVREIQLTGEGFFKVSKDKTHPFVVNSSNLNIEVLGTIFNVRAYPENAEIEAVLVEGTIALSSDNPRHVHQYFMEPGELGIWSNTEKPVINEVDTDLYTGWTEGKLIFQNLNFKEISRRLERQYNIQIENHYKALNEKSFTATFDVESLEDILDSFKSHTPFSYKISENRIEIYEP</sequence>
<dbReference type="InterPro" id="IPR032508">
    <property type="entry name" value="FecR_C"/>
</dbReference>
<dbReference type="AlphaFoldDB" id="A0A1I1NEH5"/>
<dbReference type="RefSeq" id="WP_092545049.1">
    <property type="nucleotide sequence ID" value="NZ_FOKV01000014.1"/>
</dbReference>
<evidence type="ECO:0000313" key="4">
    <source>
        <dbReference type="EMBL" id="SFC92110.1"/>
    </source>
</evidence>
<proteinExistence type="predicted"/>
<dbReference type="Pfam" id="PF16344">
    <property type="entry name" value="FecR_C"/>
    <property type="match status" value="1"/>
</dbReference>
<feature type="domain" description="FecR protein" evidence="2">
    <location>
        <begin position="176"/>
        <end position="264"/>
    </location>
</feature>
<feature type="domain" description="Protein FecR C-terminal" evidence="3">
    <location>
        <begin position="310"/>
        <end position="378"/>
    </location>
</feature>
<dbReference type="InterPro" id="IPR012373">
    <property type="entry name" value="Ferrdict_sens_TM"/>
</dbReference>
<keyword evidence="1" id="KW-1133">Transmembrane helix</keyword>
<keyword evidence="1" id="KW-0812">Transmembrane</keyword>
<dbReference type="OrthoDB" id="704021at2"/>
<evidence type="ECO:0000259" key="2">
    <source>
        <dbReference type="Pfam" id="PF04773"/>
    </source>
</evidence>
<name>A0A1I1NEH5_9FLAO</name>
<dbReference type="STRING" id="1334022.SAMN04487907_1149"/>
<evidence type="ECO:0000259" key="3">
    <source>
        <dbReference type="Pfam" id="PF16344"/>
    </source>
</evidence>
<dbReference type="GO" id="GO:0016989">
    <property type="term" value="F:sigma factor antagonist activity"/>
    <property type="evidence" value="ECO:0007669"/>
    <property type="project" value="TreeGrafter"/>
</dbReference>
<reference evidence="5" key="1">
    <citation type="submission" date="2016-10" db="EMBL/GenBank/DDBJ databases">
        <authorList>
            <person name="Varghese N."/>
            <person name="Submissions S."/>
        </authorList>
    </citation>
    <scope>NUCLEOTIDE SEQUENCE [LARGE SCALE GENOMIC DNA]</scope>
    <source>
        <strain evidence="5">DSM 24499</strain>
    </source>
</reference>
<accession>A0A1I1NEH5</accession>
<dbReference type="Gene3D" id="2.60.120.1440">
    <property type="match status" value="1"/>
</dbReference>
<protein>
    <submittedName>
        <fullName evidence="4">FecR family protein</fullName>
    </submittedName>
</protein>
<keyword evidence="1" id="KW-0472">Membrane</keyword>
<evidence type="ECO:0000313" key="5">
    <source>
        <dbReference type="Proteomes" id="UP000199438"/>
    </source>
</evidence>